<dbReference type="GO" id="GO:0003743">
    <property type="term" value="F:translation initiation factor activity"/>
    <property type="evidence" value="ECO:0007669"/>
    <property type="project" value="UniProtKB-KW"/>
</dbReference>
<evidence type="ECO:0000313" key="5">
    <source>
        <dbReference type="EMBL" id="HHR95326.1"/>
    </source>
</evidence>
<dbReference type="SUPFAM" id="SSF75689">
    <property type="entry name" value="Zinc-binding domain of translation initiation factor 2 beta"/>
    <property type="match status" value="1"/>
</dbReference>
<dbReference type="PANTHER" id="PTHR23001:SF3">
    <property type="entry name" value="EUKARYOTIC TRANSLATION INITIATION FACTOR 2 SUBUNIT 2"/>
    <property type="match status" value="1"/>
</dbReference>
<comment type="caution">
    <text evidence="5">The sequence shown here is derived from an EMBL/GenBank/DDBJ whole genome shotgun (WGS) entry which is preliminary data.</text>
</comment>
<accession>A0A7C5UT23</accession>
<organism evidence="5">
    <name type="scientific">Ignisphaera aggregans</name>
    <dbReference type="NCBI Taxonomy" id="334771"/>
    <lineage>
        <taxon>Archaea</taxon>
        <taxon>Thermoproteota</taxon>
        <taxon>Thermoprotei</taxon>
        <taxon>Desulfurococcales</taxon>
        <taxon>Desulfurococcaceae</taxon>
        <taxon>Ignisphaera</taxon>
    </lineage>
</organism>
<dbReference type="PROSITE" id="PS50114">
    <property type="entry name" value="GATA_ZN_FINGER_2"/>
    <property type="match status" value="1"/>
</dbReference>
<proteinExistence type="inferred from homology"/>
<gene>
    <name evidence="5" type="ORF">ENL47_00480</name>
</gene>
<evidence type="ECO:0000256" key="3">
    <source>
        <dbReference type="ARBA" id="ARBA00022917"/>
    </source>
</evidence>
<dbReference type="Gene3D" id="3.30.30.170">
    <property type="match status" value="1"/>
</dbReference>
<dbReference type="SUPFAM" id="SSF100966">
    <property type="entry name" value="Translation initiation factor 2 beta, aIF2beta, N-terminal domain"/>
    <property type="match status" value="1"/>
</dbReference>
<dbReference type="PANTHER" id="PTHR23001">
    <property type="entry name" value="EUKARYOTIC TRANSLATION INITIATION FACTOR"/>
    <property type="match status" value="1"/>
</dbReference>
<dbReference type="InterPro" id="IPR045196">
    <property type="entry name" value="IF2/IF5"/>
</dbReference>
<protein>
    <submittedName>
        <fullName evidence="5">Translation initiation factor IF-2 subunit beta</fullName>
    </submittedName>
</protein>
<dbReference type="InterPro" id="IPR016190">
    <property type="entry name" value="Transl_init_fac_IF2/IF5_Zn-bd"/>
</dbReference>
<feature type="domain" description="GATA-type" evidence="4">
    <location>
        <begin position="118"/>
        <end position="152"/>
    </location>
</feature>
<reference evidence="5" key="1">
    <citation type="journal article" date="2020" name="mSystems">
        <title>Genome- and Community-Level Interaction Insights into Carbon Utilization and Element Cycling Functions of Hydrothermarchaeota in Hydrothermal Sediment.</title>
        <authorList>
            <person name="Zhou Z."/>
            <person name="Liu Y."/>
            <person name="Xu W."/>
            <person name="Pan J."/>
            <person name="Luo Z.H."/>
            <person name="Li M."/>
        </authorList>
    </citation>
    <scope>NUCLEOTIDE SEQUENCE [LARGE SCALE GENOMIC DNA]</scope>
    <source>
        <strain evidence="5">SpSt-1</strain>
    </source>
</reference>
<dbReference type="SMART" id="SM00653">
    <property type="entry name" value="eIF2B_5"/>
    <property type="match status" value="1"/>
</dbReference>
<dbReference type="GO" id="GO:0043565">
    <property type="term" value="F:sequence-specific DNA binding"/>
    <property type="evidence" value="ECO:0007669"/>
    <property type="project" value="InterPro"/>
</dbReference>
<dbReference type="Pfam" id="PF01873">
    <property type="entry name" value="eIF-5_eIF-2B"/>
    <property type="match status" value="1"/>
</dbReference>
<keyword evidence="2 5" id="KW-0396">Initiation factor</keyword>
<evidence type="ECO:0000259" key="4">
    <source>
        <dbReference type="PROSITE" id="PS50114"/>
    </source>
</evidence>
<keyword evidence="3" id="KW-0648">Protein biosynthesis</keyword>
<sequence length="152" mass="17825">MVRGVKNLIEEDIEIKTVYNYEALLSRAYTKLPVKRSSKAYDIPTLDVDYIGEHTMVKNFNYVSDRIRREPRIMMRFFLKELAMPGALDDKNNLVIYRKVTIKSLQELYNRFLESYVRCANCGSYDTELGREGKVWYIRCLACGAKTYVKPI</sequence>
<evidence type="ECO:0000256" key="1">
    <source>
        <dbReference type="ARBA" id="ARBA00010397"/>
    </source>
</evidence>
<dbReference type="NCBIfam" id="NF003067">
    <property type="entry name" value="PRK03988.1"/>
    <property type="match status" value="1"/>
</dbReference>
<dbReference type="AlphaFoldDB" id="A0A7C5UT23"/>
<dbReference type="InterPro" id="IPR000679">
    <property type="entry name" value="Znf_GATA"/>
</dbReference>
<dbReference type="EMBL" id="DRUB01000010">
    <property type="protein sequence ID" value="HHR95326.1"/>
    <property type="molecule type" value="Genomic_DNA"/>
</dbReference>
<dbReference type="InterPro" id="IPR002735">
    <property type="entry name" value="Transl_init_fac_IF2/IF5_dom"/>
</dbReference>
<dbReference type="GO" id="GO:0006355">
    <property type="term" value="P:regulation of DNA-templated transcription"/>
    <property type="evidence" value="ECO:0007669"/>
    <property type="project" value="InterPro"/>
</dbReference>
<name>A0A7C5UT23_9CREN</name>
<comment type="similarity">
    <text evidence="1">Belongs to the eIF-2-beta/eIF-5 family.</text>
</comment>
<evidence type="ECO:0000256" key="2">
    <source>
        <dbReference type="ARBA" id="ARBA00022540"/>
    </source>
</evidence>
<dbReference type="InterPro" id="IPR016189">
    <property type="entry name" value="Transl_init_fac_IF2/IF5_N"/>
</dbReference>